<dbReference type="RefSeq" id="XP_008720596.1">
    <property type="nucleotide sequence ID" value="XM_008722374.1"/>
</dbReference>
<dbReference type="InterPro" id="IPR023578">
    <property type="entry name" value="Ras_GEF_dom_sf"/>
</dbReference>
<dbReference type="Gene3D" id="3.40.50.300">
    <property type="entry name" value="P-loop containing nucleotide triphosphate hydrolases"/>
    <property type="match status" value="1"/>
</dbReference>
<dbReference type="PROSITE" id="PS50212">
    <property type="entry name" value="RASGEF_NTER"/>
    <property type="match status" value="1"/>
</dbReference>
<reference evidence="6 7" key="1">
    <citation type="submission" date="2013-03" db="EMBL/GenBank/DDBJ databases">
        <title>The Genome Sequence of Phialophora europaea CBS 101466.</title>
        <authorList>
            <consortium name="The Broad Institute Genomics Platform"/>
            <person name="Cuomo C."/>
            <person name="de Hoog S."/>
            <person name="Gorbushina A."/>
            <person name="Walker B."/>
            <person name="Young S.K."/>
            <person name="Zeng Q."/>
            <person name="Gargeya S."/>
            <person name="Fitzgerald M."/>
            <person name="Haas B."/>
            <person name="Abouelleil A."/>
            <person name="Allen A.W."/>
            <person name="Alvarado L."/>
            <person name="Arachchi H.M."/>
            <person name="Berlin A.M."/>
            <person name="Chapman S.B."/>
            <person name="Gainer-Dewar J."/>
            <person name="Goldberg J."/>
            <person name="Griggs A."/>
            <person name="Gujja S."/>
            <person name="Hansen M."/>
            <person name="Howarth C."/>
            <person name="Imamovic A."/>
            <person name="Ireland A."/>
            <person name="Larimer J."/>
            <person name="McCowan C."/>
            <person name="Murphy C."/>
            <person name="Pearson M."/>
            <person name="Poon T.W."/>
            <person name="Priest M."/>
            <person name="Roberts A."/>
            <person name="Saif S."/>
            <person name="Shea T."/>
            <person name="Sisk P."/>
            <person name="Sykes S."/>
            <person name="Wortman J."/>
            <person name="Nusbaum C."/>
            <person name="Birren B."/>
        </authorList>
    </citation>
    <scope>NUCLEOTIDE SEQUENCE [LARGE SCALE GENOMIC DNA]</scope>
    <source>
        <strain evidence="6 7">CBS 101466</strain>
    </source>
</reference>
<dbReference type="InterPro" id="IPR008937">
    <property type="entry name" value="Ras-like_GEF"/>
</dbReference>
<accession>W2RMV8</accession>
<feature type="compositionally biased region" description="Polar residues" evidence="3">
    <location>
        <begin position="359"/>
        <end position="370"/>
    </location>
</feature>
<dbReference type="SUPFAM" id="SSF52540">
    <property type="entry name" value="P-loop containing nucleoside triphosphate hydrolases"/>
    <property type="match status" value="1"/>
</dbReference>
<feature type="compositionally biased region" description="Polar residues" evidence="3">
    <location>
        <begin position="383"/>
        <end position="399"/>
    </location>
</feature>
<evidence type="ECO:0000259" key="5">
    <source>
        <dbReference type="PROSITE" id="PS50212"/>
    </source>
</evidence>
<dbReference type="eggNOG" id="KOG2378">
    <property type="taxonomic scope" value="Eukaryota"/>
</dbReference>
<dbReference type="PANTHER" id="PTHR23113:SF348">
    <property type="entry name" value="GUANYL-NUCLEOTIDE EXCHANGE FACTOR RASGEF, PUTATIVE (AFU_ORTHOLOGUE AFUA_1G04700)-RELATED"/>
    <property type="match status" value="1"/>
</dbReference>
<dbReference type="GeneID" id="19975393"/>
<dbReference type="GO" id="GO:0007265">
    <property type="term" value="P:Ras protein signal transduction"/>
    <property type="evidence" value="ECO:0007669"/>
    <property type="project" value="TreeGrafter"/>
</dbReference>
<dbReference type="OrthoDB" id="28357at2759"/>
<evidence type="ECO:0000256" key="3">
    <source>
        <dbReference type="SAM" id="MobiDB-lite"/>
    </source>
</evidence>
<dbReference type="InterPro" id="IPR036964">
    <property type="entry name" value="RASGEF_cat_dom_sf"/>
</dbReference>
<dbReference type="InterPro" id="IPR000651">
    <property type="entry name" value="Ras-like_Gua-exchang_fac_N"/>
</dbReference>
<dbReference type="AlphaFoldDB" id="W2RMV8"/>
<dbReference type="Proteomes" id="UP000030752">
    <property type="component" value="Unassembled WGS sequence"/>
</dbReference>
<feature type="region of interest" description="Disordered" evidence="3">
    <location>
        <begin position="588"/>
        <end position="649"/>
    </location>
</feature>
<dbReference type="GO" id="GO:0005085">
    <property type="term" value="F:guanyl-nucleotide exchange factor activity"/>
    <property type="evidence" value="ECO:0007669"/>
    <property type="project" value="UniProtKB-KW"/>
</dbReference>
<organism evidence="6 7">
    <name type="scientific">Cyphellophora europaea (strain CBS 101466)</name>
    <name type="common">Phialophora europaea</name>
    <dbReference type="NCBI Taxonomy" id="1220924"/>
    <lineage>
        <taxon>Eukaryota</taxon>
        <taxon>Fungi</taxon>
        <taxon>Dikarya</taxon>
        <taxon>Ascomycota</taxon>
        <taxon>Pezizomycotina</taxon>
        <taxon>Eurotiomycetes</taxon>
        <taxon>Chaetothyriomycetidae</taxon>
        <taxon>Chaetothyriales</taxon>
        <taxon>Cyphellophoraceae</taxon>
        <taxon>Cyphellophora</taxon>
    </lineage>
</organism>
<dbReference type="PANTHER" id="PTHR23113">
    <property type="entry name" value="GUANINE NUCLEOTIDE EXCHANGE FACTOR"/>
    <property type="match status" value="1"/>
</dbReference>
<sequence>MDSRSKKSRSLAIDDKSPPSSKRPVTGDRHNSAPAIKPRRESQSKRLSSGTKASDSSQRSSKTIQREDAVARPTSARVTERSRNGSQSKLLQTKDQEEVVTLGFAILGAQGVGKSYFARNAIDLRTLPDSPLNASKVSLAGNLYRVQLFELGFEDVDFSSGSRVIWPKTIKGIAVPSFQGVFCLYDVTDSSSVANVPPVLSALSKSDTPCMLVACKAEIPEERREVQSRFHEQVKRSFSSVVVAETNKDEPGTQKRCLSNMLHRVFAMARAGAKPETRDRSHSEATYLAKQSPSRDSSPAKSRSRSRSHSRLRVSKSKDYLINMSARPPIIESADEDSDEDSGDELELATFSKTKLKVDTNNVPRSQSRPTEPHTPVSDDDLTSSQLVSRSESSKTTVPETPESYYVKSMLRPVSTDTVDNRAFQTFLNMDEESLDDSPHPDVEASSKAMKALAVGAYPTGNETGVSFHDLVERLLTLPASKQDSKFVPSFLCLYRLFATPKQLLVAIIDRFVKTEKSDLVRFTKVAEMLRYLQVLGQWTAQYPGDFAPAQVRDIATAFVQSLEKSREFSPAAREINNNLATHVADDDQDWAYDDGPNSASSKGSFSTHKKTPTSSSTSIPSSMNEIGMKHSGRGEAPDTDDDDKQGSILSPSVSQVLRTGNSSQTLLNIAQLEEAREEAKRLRPNPCIRLTKVQWHQFMDMPTDEIAREITRIDWTMYSSIRPRDYVRHVTISEKRRSRRNDNISVMVRQFNHLALFVSGMILLRDKAKHRARAMEKFMSLAWKVRQMNNYNSLGAIVAGINGHEIARLAATRQLVPEETQKQFLRLTILMGISRSHAAYRMAWDNSFNERIPFIPLLRQDLTMASSANQTFIGANVNWKKFEIMGEAIVGVQRSLEQHYTFPHRTIRSEETVKLILESRILEESEDSADPRGELYDRSVQIEPQNQAGPDSRHKKFQWLGR</sequence>
<dbReference type="STRING" id="1220924.W2RMV8"/>
<dbReference type="Gene3D" id="1.10.840.10">
    <property type="entry name" value="Ras guanine-nucleotide exchange factors catalytic domain"/>
    <property type="match status" value="1"/>
</dbReference>
<evidence type="ECO:0000313" key="6">
    <source>
        <dbReference type="EMBL" id="ETN37064.1"/>
    </source>
</evidence>
<feature type="domain" description="Ras-GEF" evidence="4">
    <location>
        <begin position="703"/>
        <end position="946"/>
    </location>
</feature>
<dbReference type="CDD" id="cd06224">
    <property type="entry name" value="REM"/>
    <property type="match status" value="1"/>
</dbReference>
<keyword evidence="1 2" id="KW-0344">Guanine-nucleotide releasing factor</keyword>
<protein>
    <recommendedName>
        <fullName evidence="8">Ras-GEF domain-containing protein</fullName>
    </recommendedName>
</protein>
<feature type="compositionally biased region" description="Basic residues" evidence="3">
    <location>
        <begin position="954"/>
        <end position="963"/>
    </location>
</feature>
<name>W2RMV8_CYPE1</name>
<gene>
    <name evidence="6" type="ORF">HMPREF1541_08054</name>
</gene>
<dbReference type="Pfam" id="PF00617">
    <property type="entry name" value="RasGEF"/>
    <property type="match status" value="1"/>
</dbReference>
<dbReference type="SUPFAM" id="SSF48366">
    <property type="entry name" value="Ras GEF"/>
    <property type="match status" value="1"/>
</dbReference>
<feature type="region of interest" description="Disordered" evidence="3">
    <location>
        <begin position="270"/>
        <end position="401"/>
    </location>
</feature>
<proteinExistence type="predicted"/>
<evidence type="ECO:0000259" key="4">
    <source>
        <dbReference type="PROSITE" id="PS50009"/>
    </source>
</evidence>
<feature type="compositionally biased region" description="Low complexity" evidence="3">
    <location>
        <begin position="613"/>
        <end position="623"/>
    </location>
</feature>
<dbReference type="Gene3D" id="1.20.870.10">
    <property type="entry name" value="Son of sevenless (SoS) protein Chain: S domain 1"/>
    <property type="match status" value="1"/>
</dbReference>
<feature type="domain" description="N-terminal Ras-GEF" evidence="5">
    <location>
        <begin position="459"/>
        <end position="584"/>
    </location>
</feature>
<keyword evidence="7" id="KW-1185">Reference proteome</keyword>
<evidence type="ECO:0000313" key="7">
    <source>
        <dbReference type="Proteomes" id="UP000030752"/>
    </source>
</evidence>
<dbReference type="InParanoid" id="W2RMV8"/>
<dbReference type="VEuPathDB" id="FungiDB:HMPREF1541_08054"/>
<feature type="compositionally biased region" description="Acidic residues" evidence="3">
    <location>
        <begin position="333"/>
        <end position="347"/>
    </location>
</feature>
<dbReference type="Pfam" id="PF00618">
    <property type="entry name" value="RasGEF_N"/>
    <property type="match status" value="1"/>
</dbReference>
<dbReference type="InterPro" id="IPR027417">
    <property type="entry name" value="P-loop_NTPase"/>
</dbReference>
<feature type="compositionally biased region" description="Low complexity" evidence="3">
    <location>
        <begin position="292"/>
        <end position="301"/>
    </location>
</feature>
<feature type="compositionally biased region" description="Basic and acidic residues" evidence="3">
    <location>
        <begin position="273"/>
        <end position="283"/>
    </location>
</feature>
<dbReference type="GO" id="GO:0005886">
    <property type="term" value="C:plasma membrane"/>
    <property type="evidence" value="ECO:0007669"/>
    <property type="project" value="TreeGrafter"/>
</dbReference>
<dbReference type="EMBL" id="KB822724">
    <property type="protein sequence ID" value="ETN37064.1"/>
    <property type="molecule type" value="Genomic_DNA"/>
</dbReference>
<dbReference type="CDD" id="cd00882">
    <property type="entry name" value="Ras_like_GTPase"/>
    <property type="match status" value="1"/>
</dbReference>
<evidence type="ECO:0000256" key="1">
    <source>
        <dbReference type="ARBA" id="ARBA00022658"/>
    </source>
</evidence>
<feature type="region of interest" description="Disordered" evidence="3">
    <location>
        <begin position="1"/>
        <end position="92"/>
    </location>
</feature>
<dbReference type="InterPro" id="IPR001895">
    <property type="entry name" value="RASGEF_cat_dom"/>
</dbReference>
<dbReference type="SMART" id="SM00147">
    <property type="entry name" value="RasGEF"/>
    <property type="match status" value="1"/>
</dbReference>
<dbReference type="PROSITE" id="PS50009">
    <property type="entry name" value="RASGEF_CAT"/>
    <property type="match status" value="1"/>
</dbReference>
<evidence type="ECO:0000256" key="2">
    <source>
        <dbReference type="PROSITE-ProRule" id="PRU00168"/>
    </source>
</evidence>
<dbReference type="HOGENOM" id="CLU_005431_1_0_1"/>
<evidence type="ECO:0008006" key="8">
    <source>
        <dbReference type="Google" id="ProtNLM"/>
    </source>
</evidence>
<feature type="compositionally biased region" description="Basic residues" evidence="3">
    <location>
        <begin position="302"/>
        <end position="315"/>
    </location>
</feature>
<feature type="compositionally biased region" description="Polar residues" evidence="3">
    <location>
        <begin position="45"/>
        <end position="63"/>
    </location>
</feature>
<feature type="region of interest" description="Disordered" evidence="3">
    <location>
        <begin position="926"/>
        <end position="963"/>
    </location>
</feature>